<dbReference type="Proteomes" id="UP000295578">
    <property type="component" value="Unassembled WGS sequence"/>
</dbReference>
<comment type="caution">
    <text evidence="2">The sequence shown here is derived from an EMBL/GenBank/DDBJ whole genome shotgun (WGS) entry which is preliminary data.</text>
</comment>
<dbReference type="AlphaFoldDB" id="A0A4R5B1B7"/>
<name>A0A4R5B1B7_9ACTN</name>
<organism evidence="2 3">
    <name type="scientific">Actinomadura darangshiensis</name>
    <dbReference type="NCBI Taxonomy" id="705336"/>
    <lineage>
        <taxon>Bacteria</taxon>
        <taxon>Bacillati</taxon>
        <taxon>Actinomycetota</taxon>
        <taxon>Actinomycetes</taxon>
        <taxon>Streptosporangiales</taxon>
        <taxon>Thermomonosporaceae</taxon>
        <taxon>Actinomadura</taxon>
    </lineage>
</organism>
<sequence length="335" mass="37432">MRQQRRLAAVRRQRRLAPVLRLAVLRLPMLGLAVLGLAVVRLRLPVVLLGLAVLLLRRLAELVVARRGLWGTVLVLRLLLELVLRRWELLVLLRRILLLRRELVLWLLLLEGFRCLLLRRSPRVGSLLLRLRHPPRVRGRLLLRLAPVLGLALLRLPVVLLGLSVVLRRLAVLGLRLPVLALPLLTLSVLVGGRRLRHGLLPPRVGRLLLRLAPRVLRRLRRRLLLGSLLPVRVVLRLPVLGLAVLRLPLLGSPVLLAALRARRLAVPPGALLGRAAAGARQVGPAAHAEQIARLERLVTDRTVQGRHDTSPERTPARSSLDVRCSMSPLRGIPM</sequence>
<evidence type="ECO:0000313" key="3">
    <source>
        <dbReference type="Proteomes" id="UP000295578"/>
    </source>
</evidence>
<dbReference type="RefSeq" id="WP_132200169.1">
    <property type="nucleotide sequence ID" value="NZ_SMKY01000138.1"/>
</dbReference>
<evidence type="ECO:0000313" key="2">
    <source>
        <dbReference type="EMBL" id="TDD76782.1"/>
    </source>
</evidence>
<dbReference type="EMBL" id="SMKY01000138">
    <property type="protein sequence ID" value="TDD76782.1"/>
    <property type="molecule type" value="Genomic_DNA"/>
</dbReference>
<feature type="transmembrane region" description="Helical" evidence="1">
    <location>
        <begin position="141"/>
        <end position="167"/>
    </location>
</feature>
<accession>A0A4R5B1B7</accession>
<evidence type="ECO:0000256" key="1">
    <source>
        <dbReference type="SAM" id="Phobius"/>
    </source>
</evidence>
<reference evidence="2 3" key="1">
    <citation type="submission" date="2019-03" db="EMBL/GenBank/DDBJ databases">
        <title>Draft genome sequences of novel Actinobacteria.</title>
        <authorList>
            <person name="Sahin N."/>
            <person name="Ay H."/>
            <person name="Saygin H."/>
        </authorList>
    </citation>
    <scope>NUCLEOTIDE SEQUENCE [LARGE SCALE GENOMIC DNA]</scope>
    <source>
        <strain evidence="2 3">DSM 45941</strain>
    </source>
</reference>
<gene>
    <name evidence="2" type="ORF">E1293_26350</name>
</gene>
<feature type="transmembrane region" description="Helical" evidence="1">
    <location>
        <begin position="20"/>
        <end position="38"/>
    </location>
</feature>
<feature type="transmembrane region" description="Helical" evidence="1">
    <location>
        <begin position="173"/>
        <end position="192"/>
    </location>
</feature>
<keyword evidence="1" id="KW-0472">Membrane</keyword>
<keyword evidence="3" id="KW-1185">Reference proteome</keyword>
<keyword evidence="1" id="KW-1133">Transmembrane helix</keyword>
<proteinExistence type="predicted"/>
<keyword evidence="1" id="KW-0812">Transmembrane</keyword>
<dbReference type="OrthoDB" id="3483945at2"/>
<protein>
    <submittedName>
        <fullName evidence="2">Uncharacterized protein</fullName>
    </submittedName>
</protein>